<keyword evidence="2" id="KW-1185">Reference proteome</keyword>
<accession>D5ST46</accession>
<name>D5ST46_PLAL2</name>
<reference evidence="1 2" key="1">
    <citation type="journal article" date="2010" name="Stand. Genomic Sci.">
        <title>Complete genome sequence of Planctomyces limnophilus type strain (Mu 290).</title>
        <authorList>
            <person name="Labutti K."/>
            <person name="Sikorski J."/>
            <person name="Schneider S."/>
            <person name="Nolan M."/>
            <person name="Lucas S."/>
            <person name="Glavina Del Rio T."/>
            <person name="Tice H."/>
            <person name="Cheng J.F."/>
            <person name="Goodwin L."/>
            <person name="Pitluck S."/>
            <person name="Liolios K."/>
            <person name="Ivanova N."/>
            <person name="Mavromatis K."/>
            <person name="Mikhailova N."/>
            <person name="Pati A."/>
            <person name="Chen A."/>
            <person name="Palaniappan K."/>
            <person name="Land M."/>
            <person name="Hauser L."/>
            <person name="Chang Y.J."/>
            <person name="Jeffries C.D."/>
            <person name="Tindall B.J."/>
            <person name="Rohde M."/>
            <person name="Goker M."/>
            <person name="Woyke T."/>
            <person name="Bristow J."/>
            <person name="Eisen J.A."/>
            <person name="Markowitz V."/>
            <person name="Hugenholtz P."/>
            <person name="Kyrpides N.C."/>
            <person name="Klenk H.P."/>
            <person name="Lapidus A."/>
        </authorList>
    </citation>
    <scope>NUCLEOTIDE SEQUENCE [LARGE SCALE GENOMIC DNA]</scope>
    <source>
        <strain evidence="2">ATCC 43296 / DSM 3776 / IFAM 1008 / 290</strain>
    </source>
</reference>
<gene>
    <name evidence="1" type="ordered locus">Plim_0970</name>
</gene>
<dbReference type="Proteomes" id="UP000002220">
    <property type="component" value="Chromosome"/>
</dbReference>
<evidence type="ECO:0000313" key="2">
    <source>
        <dbReference type="Proteomes" id="UP000002220"/>
    </source>
</evidence>
<proteinExistence type="predicted"/>
<dbReference type="STRING" id="521674.Plim_0970"/>
<evidence type="ECO:0000313" key="1">
    <source>
        <dbReference type="EMBL" id="ADG66814.1"/>
    </source>
</evidence>
<protein>
    <submittedName>
        <fullName evidence="1">Uncharacterized protein</fullName>
    </submittedName>
</protein>
<dbReference type="KEGG" id="plm:Plim_0970"/>
<organism evidence="1 2">
    <name type="scientific">Planctopirus limnophila (strain ATCC 43296 / DSM 3776 / IFAM 1008 / Mu 290)</name>
    <name type="common">Planctomyces limnophilus</name>
    <dbReference type="NCBI Taxonomy" id="521674"/>
    <lineage>
        <taxon>Bacteria</taxon>
        <taxon>Pseudomonadati</taxon>
        <taxon>Planctomycetota</taxon>
        <taxon>Planctomycetia</taxon>
        <taxon>Planctomycetales</taxon>
        <taxon>Planctomycetaceae</taxon>
        <taxon>Planctopirus</taxon>
    </lineage>
</organism>
<dbReference type="EMBL" id="CP001744">
    <property type="protein sequence ID" value="ADG66814.1"/>
    <property type="molecule type" value="Genomic_DNA"/>
</dbReference>
<sequence length="125" mass="13724">MPSPQTYMAIASFSLWLVAVCGCTRNPDVDGWTTHSLTQAQEERQDELLNEIRWLISAKDDLAGRPSADYAELLSLADRTKTDGDKKIHAYNVLAGGGGDHKPCEAKIIVSDGKILQAGWPYGEY</sequence>
<dbReference type="AlphaFoldDB" id="D5ST46"/>
<dbReference type="HOGENOM" id="CLU_1990586_0_0_0"/>
<dbReference type="RefSeq" id="WP_013109245.1">
    <property type="nucleotide sequence ID" value="NC_014148.1"/>
</dbReference>